<feature type="domain" description="Transposase putative helix-turn-helix" evidence="6">
    <location>
        <begin position="40"/>
        <end position="76"/>
    </location>
</feature>
<dbReference type="Pfam" id="PF12323">
    <property type="entry name" value="HTH_OrfB_IS605"/>
    <property type="match status" value="1"/>
</dbReference>
<dbReference type="RefSeq" id="WP_307494047.1">
    <property type="nucleotide sequence ID" value="NZ_JAUSVB010000005.1"/>
</dbReference>
<keyword evidence="1" id="KW-0479">Metal-binding</keyword>
<protein>
    <submittedName>
        <fullName evidence="7">Transposase</fullName>
    </submittedName>
</protein>
<evidence type="ECO:0000259" key="6">
    <source>
        <dbReference type="Pfam" id="PF12323"/>
    </source>
</evidence>
<dbReference type="Proteomes" id="UP001239626">
    <property type="component" value="Unassembled WGS sequence"/>
</dbReference>
<evidence type="ECO:0000256" key="1">
    <source>
        <dbReference type="ARBA" id="ARBA00022723"/>
    </source>
</evidence>
<proteinExistence type="predicted"/>
<evidence type="ECO:0000256" key="4">
    <source>
        <dbReference type="SAM" id="MobiDB-lite"/>
    </source>
</evidence>
<keyword evidence="2" id="KW-0862">Zinc</keyword>
<dbReference type="EMBL" id="JAUSVB010000005">
    <property type="protein sequence ID" value="MDQ0375243.1"/>
    <property type="molecule type" value="Genomic_DNA"/>
</dbReference>
<evidence type="ECO:0000313" key="7">
    <source>
        <dbReference type="EMBL" id="MDQ0375243.1"/>
    </source>
</evidence>
<keyword evidence="8" id="KW-1185">Reference proteome</keyword>
<feature type="region of interest" description="Disordered" evidence="4">
    <location>
        <begin position="437"/>
        <end position="456"/>
    </location>
</feature>
<keyword evidence="3" id="KW-0238">DNA-binding</keyword>
<organism evidence="7 8">
    <name type="scientific">Cellulomonas humilata</name>
    <dbReference type="NCBI Taxonomy" id="144055"/>
    <lineage>
        <taxon>Bacteria</taxon>
        <taxon>Bacillati</taxon>
        <taxon>Actinomycetota</taxon>
        <taxon>Actinomycetes</taxon>
        <taxon>Micrococcales</taxon>
        <taxon>Cellulomonadaceae</taxon>
        <taxon>Cellulomonas</taxon>
    </lineage>
</organism>
<dbReference type="Pfam" id="PF07282">
    <property type="entry name" value="Cas12f1-like_TNB"/>
    <property type="match status" value="1"/>
</dbReference>
<dbReference type="InterPro" id="IPR021027">
    <property type="entry name" value="Transposase_put_HTH"/>
</dbReference>
<evidence type="ECO:0000256" key="2">
    <source>
        <dbReference type="ARBA" id="ARBA00022833"/>
    </source>
</evidence>
<feature type="compositionally biased region" description="Basic residues" evidence="4">
    <location>
        <begin position="439"/>
        <end position="450"/>
    </location>
</feature>
<dbReference type="InterPro" id="IPR010095">
    <property type="entry name" value="Cas12f1-like_TNB"/>
</dbReference>
<evidence type="ECO:0000256" key="3">
    <source>
        <dbReference type="ARBA" id="ARBA00023125"/>
    </source>
</evidence>
<accession>A0ABU0EIY1</accession>
<reference evidence="7 8" key="1">
    <citation type="submission" date="2023-07" db="EMBL/GenBank/DDBJ databases">
        <title>Sorghum-associated microbial communities from plants grown in Nebraska, USA.</title>
        <authorList>
            <person name="Schachtman D."/>
        </authorList>
    </citation>
    <scope>NUCLEOTIDE SEQUENCE [LARGE SCALE GENOMIC DNA]</scope>
    <source>
        <strain evidence="7 8">BE332</strain>
    </source>
</reference>
<name>A0ABU0EIY1_9CELL</name>
<evidence type="ECO:0000259" key="5">
    <source>
        <dbReference type="Pfam" id="PF07282"/>
    </source>
</evidence>
<evidence type="ECO:0000313" key="8">
    <source>
        <dbReference type="Proteomes" id="UP001239626"/>
    </source>
</evidence>
<sequence length="456" mass="50298">MWVVDGSIWIVIASREQSKRYGPGSLVVDGTDVTVARKAQFAFRPSRKQEAQLQELLSISCEVYNAALQERRDAYRMASKTLSWQDQFNEVKDLRGVRDDALAFGIQPVRGAIKRCDEAMSAFFRRVKAGQTPGYPRFRSRRRYNTAFWDEPTSWAVNAETRSLRLQGIGVIGLPKSAAHQLGRMLERGGVPKTLTVTRRQAGTGWAWRATVGFTGVAVDATPAVSSITGVDRGVVVAAATSAGDLHRMPKYRRALRTDIADLERAQARKRKRSRAWKQLGTRIARERRAAANRVDNWAWHTAKAIVEKTHVVALEDLRLVAMTKSAKGTMENPGTNVSAKKGLNRELQDAALGLLGVRICVKAESAGRRIWAVNPRDTSRTCSVCNHIDPDNRVDQATFHCTACGHGAHADVNAAINIAALGRRCEDAWVAAGAPPLTRKKSPRTRRKTTVAPST</sequence>
<comment type="caution">
    <text evidence="7">The sequence shown here is derived from an EMBL/GenBank/DDBJ whole genome shotgun (WGS) entry which is preliminary data.</text>
</comment>
<dbReference type="NCBIfam" id="NF040570">
    <property type="entry name" value="guided_TnpB"/>
    <property type="match status" value="1"/>
</dbReference>
<gene>
    <name evidence="7" type="ORF">J2X26_003573</name>
</gene>
<feature type="domain" description="Cas12f1-like TNB" evidence="5">
    <location>
        <begin position="360"/>
        <end position="419"/>
    </location>
</feature>